<keyword evidence="6 10" id="KW-0863">Zinc-finger</keyword>
<evidence type="ECO:0000256" key="5">
    <source>
        <dbReference type="ARBA" id="ARBA00022737"/>
    </source>
</evidence>
<dbReference type="GeneID" id="113411035"/>
<dbReference type="Gene3D" id="3.30.160.60">
    <property type="entry name" value="Classic Zinc Finger"/>
    <property type="match status" value="3"/>
</dbReference>
<organism evidence="13 14">
    <name type="scientific">Notechis scutatus</name>
    <name type="common">mainland tiger snake</name>
    <dbReference type="NCBI Taxonomy" id="8663"/>
    <lineage>
        <taxon>Eukaryota</taxon>
        <taxon>Metazoa</taxon>
        <taxon>Chordata</taxon>
        <taxon>Craniata</taxon>
        <taxon>Vertebrata</taxon>
        <taxon>Euteleostomi</taxon>
        <taxon>Lepidosauria</taxon>
        <taxon>Squamata</taxon>
        <taxon>Bifurcata</taxon>
        <taxon>Unidentata</taxon>
        <taxon>Episquamata</taxon>
        <taxon>Toxicofera</taxon>
        <taxon>Serpentes</taxon>
        <taxon>Colubroidea</taxon>
        <taxon>Elapidae</taxon>
        <taxon>Hydrophiinae</taxon>
        <taxon>Notechis</taxon>
    </lineage>
</organism>
<dbReference type="SUPFAM" id="SSF57667">
    <property type="entry name" value="beta-beta-alpha zinc fingers"/>
    <property type="match status" value="3"/>
</dbReference>
<proteinExistence type="inferred from homology"/>
<keyword evidence="7" id="KW-0862">Zinc</keyword>
<dbReference type="RefSeq" id="XP_026521680.1">
    <property type="nucleotide sequence ID" value="XM_026665895.1"/>
</dbReference>
<evidence type="ECO:0000256" key="7">
    <source>
        <dbReference type="ARBA" id="ARBA00022833"/>
    </source>
</evidence>
<feature type="domain" description="C2H2-type" evidence="12">
    <location>
        <begin position="424"/>
        <end position="453"/>
    </location>
</feature>
<dbReference type="PROSITE" id="PS00028">
    <property type="entry name" value="ZINC_FINGER_C2H2_1"/>
    <property type="match status" value="2"/>
</dbReference>
<dbReference type="FunFam" id="3.30.160.60:FF:000031">
    <property type="entry name" value="GLI family zinc finger 3"/>
    <property type="match status" value="1"/>
</dbReference>
<keyword evidence="13" id="KW-1185">Reference proteome</keyword>
<dbReference type="Pfam" id="PF23561">
    <property type="entry name" value="zf-C2H2_15"/>
    <property type="match status" value="1"/>
</dbReference>
<feature type="domain" description="C2H2-type" evidence="12">
    <location>
        <begin position="385"/>
        <end position="417"/>
    </location>
</feature>
<dbReference type="FunFam" id="3.30.160.60:FF:000453">
    <property type="entry name" value="GLIS family zinc finger 3"/>
    <property type="match status" value="1"/>
</dbReference>
<evidence type="ECO:0000256" key="8">
    <source>
        <dbReference type="ARBA" id="ARBA00023125"/>
    </source>
</evidence>
<evidence type="ECO:0000259" key="12">
    <source>
        <dbReference type="PROSITE" id="PS50157"/>
    </source>
</evidence>
<evidence type="ECO:0000256" key="9">
    <source>
        <dbReference type="ARBA" id="ARBA00023242"/>
    </source>
</evidence>
<dbReference type="GO" id="GO:0008270">
    <property type="term" value="F:zinc ion binding"/>
    <property type="evidence" value="ECO:0007669"/>
    <property type="project" value="UniProtKB-KW"/>
</dbReference>
<dbReference type="PANTHER" id="PTHR45718:SF3">
    <property type="entry name" value="ZINC FINGER PROTEIN GLIS1"/>
    <property type="match status" value="1"/>
</dbReference>
<dbReference type="GO" id="GO:0000978">
    <property type="term" value="F:RNA polymerase II cis-regulatory region sequence-specific DNA binding"/>
    <property type="evidence" value="ECO:0007669"/>
    <property type="project" value="TreeGrafter"/>
</dbReference>
<keyword evidence="3" id="KW-0678">Repressor</keyword>
<dbReference type="KEGG" id="nss:113411035"/>
<evidence type="ECO:0000256" key="6">
    <source>
        <dbReference type="ARBA" id="ARBA00022771"/>
    </source>
</evidence>
<dbReference type="InterPro" id="IPR036236">
    <property type="entry name" value="Znf_C2H2_sf"/>
</dbReference>
<reference evidence="14" key="1">
    <citation type="submission" date="2025-08" db="UniProtKB">
        <authorList>
            <consortium name="RefSeq"/>
        </authorList>
    </citation>
    <scope>IDENTIFICATION</scope>
</reference>
<dbReference type="GO" id="GO:0005634">
    <property type="term" value="C:nucleus"/>
    <property type="evidence" value="ECO:0007669"/>
    <property type="project" value="UniProtKB-SubCell"/>
</dbReference>
<keyword evidence="8" id="KW-0238">DNA-binding</keyword>
<dbReference type="GO" id="GO:0000981">
    <property type="term" value="F:DNA-binding transcription factor activity, RNA polymerase II-specific"/>
    <property type="evidence" value="ECO:0007669"/>
    <property type="project" value="TreeGrafter"/>
</dbReference>
<keyword evidence="9" id="KW-0539">Nucleus</keyword>
<dbReference type="FunFam" id="3.30.160.60:FF:000019">
    <property type="entry name" value="GLI family zinc finger 3"/>
    <property type="match status" value="1"/>
</dbReference>
<dbReference type="InterPro" id="IPR056436">
    <property type="entry name" value="Znf-C2H2_ZIC1-5/GLI1-3-like"/>
</dbReference>
<dbReference type="PROSITE" id="PS50157">
    <property type="entry name" value="ZINC_FINGER_C2H2_2"/>
    <property type="match status" value="3"/>
</dbReference>
<feature type="region of interest" description="Disordered" evidence="11">
    <location>
        <begin position="198"/>
        <end position="225"/>
    </location>
</feature>
<dbReference type="PANTHER" id="PTHR45718">
    <property type="entry name" value="TRANSCRIPTIONAL ACTIVATOR CUBITUS INTERRUPTUS"/>
    <property type="match status" value="1"/>
</dbReference>
<sequence length="710" mass="78355">MSDNNVVDMEMANSLGPLCRQNLLSHSGNSFAREHLLPCERLLQVSQLNMSCPDTRPLQFQDAADSTTLCMNGSHTTQHIKQECLGDYKGLSEVSAHREITDGIELKGSGGLHLEVDHNSFTNSLSSQLFNNEHSPSLGSLSLNSPHHSGQQQASNLKKRCISVLPSSADGIDITTIIRTSQTSLVTCVNGLWTNSAGVSSSPREITLHSAQKSSRPQSCSQSGNHCHIPSPSVCLVPVSTETIRGDCDHSPMQHTGENASFCLIMNTASAPQPDILHSKQKLNFLKQEPLDEYTSASSLFQHHQELPPPYHLHEQQNHIQGALTHLQASMSPKSLQMSEGDEQEASGDKQICRWIDCSAAYDQQDELVRHIEKTHIDQRKGEDFTCFWTGCIRRYKPFNARYKLLIHMRVHSGEKPNKCMKPYACQIPGCSKRYTDPSSLRKHVKAHSAKEQQMRKKLYSYSDAEQEILSECLTMQQLHPSSQHILDGKCGRSMSHHDLITGMYTSSSTNHNGPSPGLLPPHQNVLSRQHILESALTSAHHHVSSIGSDGEGIVPNALASPLKAVVAPSLLQKHSSSPLHSQSPNGHHFSANKLYVPFPNQSTPQGPQGYQGSFHSIQNCFHYGDCYRTMDSSFSNDVLSGESHCCNPLRQNGYHILSAPVASTGYEVISEAECISEEVINGTEENNGFFQNGTFDHCLNHIPPIYTDT</sequence>
<dbReference type="Pfam" id="PF00096">
    <property type="entry name" value="zf-C2H2"/>
    <property type="match status" value="1"/>
</dbReference>
<evidence type="ECO:0000256" key="2">
    <source>
        <dbReference type="ARBA" id="ARBA00010831"/>
    </source>
</evidence>
<dbReference type="InterPro" id="IPR043359">
    <property type="entry name" value="GLI-like"/>
</dbReference>
<gene>
    <name evidence="14" type="primary">GLIS1</name>
</gene>
<evidence type="ECO:0000256" key="3">
    <source>
        <dbReference type="ARBA" id="ARBA00022491"/>
    </source>
</evidence>
<dbReference type="SMART" id="SM00355">
    <property type="entry name" value="ZnF_C2H2"/>
    <property type="match status" value="3"/>
</dbReference>
<comment type="similarity">
    <text evidence="2">Belongs to the GLI C2H2-type zinc-finger protein family.</text>
</comment>
<evidence type="ECO:0000313" key="13">
    <source>
        <dbReference type="Proteomes" id="UP000504612"/>
    </source>
</evidence>
<dbReference type="CTD" id="148979"/>
<keyword evidence="5" id="KW-0677">Repeat</keyword>
<dbReference type="AlphaFoldDB" id="A0A6J1TUL0"/>
<dbReference type="Proteomes" id="UP000504612">
    <property type="component" value="Unplaced"/>
</dbReference>
<keyword evidence="4" id="KW-0479">Metal-binding</keyword>
<comment type="subcellular location">
    <subcellularLocation>
        <location evidence="1">Nucleus</location>
    </subcellularLocation>
</comment>
<evidence type="ECO:0000256" key="4">
    <source>
        <dbReference type="ARBA" id="ARBA00022723"/>
    </source>
</evidence>
<evidence type="ECO:0000256" key="1">
    <source>
        <dbReference type="ARBA" id="ARBA00004123"/>
    </source>
</evidence>
<evidence type="ECO:0000256" key="10">
    <source>
        <dbReference type="PROSITE-ProRule" id="PRU00042"/>
    </source>
</evidence>
<evidence type="ECO:0000256" key="11">
    <source>
        <dbReference type="SAM" id="MobiDB-lite"/>
    </source>
</evidence>
<accession>A0A6J1TUL0</accession>
<dbReference type="InterPro" id="IPR013087">
    <property type="entry name" value="Znf_C2H2_type"/>
</dbReference>
<feature type="domain" description="C2H2-type" evidence="12">
    <location>
        <begin position="351"/>
        <end position="381"/>
    </location>
</feature>
<evidence type="ECO:0000313" key="14">
    <source>
        <dbReference type="RefSeq" id="XP_026521680.1"/>
    </source>
</evidence>
<protein>
    <submittedName>
        <fullName evidence="14">Zinc finger protein GLIS1</fullName>
    </submittedName>
</protein>
<name>A0A6J1TUL0_9SAUR</name>